<sequence>MANRRMIAAKRNGRCSAAPPLQPVDIPPRDPIERELLARLRAEEAAREEAERQAALAEAEAERARAALRACLCREKEKQHNHCGCDW</sequence>
<keyword evidence="1" id="KW-0175">Coiled coil</keyword>
<evidence type="ECO:0000313" key="3">
    <source>
        <dbReference type="EMBL" id="MDN4074338.1"/>
    </source>
</evidence>
<gene>
    <name evidence="3" type="ORF">QYF49_15225</name>
</gene>
<protein>
    <submittedName>
        <fullName evidence="3">Uncharacterized protein</fullName>
    </submittedName>
</protein>
<organism evidence="3 4">
    <name type="scientific">Fictibacillus terranigra</name>
    <dbReference type="NCBI Taxonomy" id="3058424"/>
    <lineage>
        <taxon>Bacteria</taxon>
        <taxon>Bacillati</taxon>
        <taxon>Bacillota</taxon>
        <taxon>Bacilli</taxon>
        <taxon>Bacillales</taxon>
        <taxon>Fictibacillaceae</taxon>
        <taxon>Fictibacillus</taxon>
    </lineage>
</organism>
<keyword evidence="4" id="KW-1185">Reference proteome</keyword>
<name>A0ABT8E8U3_9BACL</name>
<reference evidence="3" key="1">
    <citation type="submission" date="2023-06" db="EMBL/GenBank/DDBJ databases">
        <title>Draft Genome Sequences of Representative Paenibacillus Polymyxa, Bacillus cereus, Fictibacillus sp., and Brevibacillus agri Strains Isolated from Amazonian Dark Earth.</title>
        <authorList>
            <person name="Pellegrinetti T.A."/>
            <person name="Cunha I.C.M."/>
            <person name="Chaves M.G."/>
            <person name="Freitas A.S."/>
            <person name="Silva A.V.R."/>
            <person name="Tsai S.M."/>
            <person name="Mendes L.W."/>
        </authorList>
    </citation>
    <scope>NUCLEOTIDE SEQUENCE</scope>
    <source>
        <strain evidence="3">CENA-BCM004</strain>
    </source>
</reference>
<accession>A0ABT8E8U3</accession>
<dbReference type="Proteomes" id="UP001168694">
    <property type="component" value="Unassembled WGS sequence"/>
</dbReference>
<evidence type="ECO:0000256" key="2">
    <source>
        <dbReference type="SAM" id="MobiDB-lite"/>
    </source>
</evidence>
<feature type="region of interest" description="Disordered" evidence="2">
    <location>
        <begin position="9"/>
        <end position="29"/>
    </location>
</feature>
<dbReference type="EMBL" id="JAUHLN010000003">
    <property type="protein sequence ID" value="MDN4074338.1"/>
    <property type="molecule type" value="Genomic_DNA"/>
</dbReference>
<evidence type="ECO:0000256" key="1">
    <source>
        <dbReference type="SAM" id="Coils"/>
    </source>
</evidence>
<evidence type="ECO:0000313" key="4">
    <source>
        <dbReference type="Proteomes" id="UP001168694"/>
    </source>
</evidence>
<comment type="caution">
    <text evidence="3">The sequence shown here is derived from an EMBL/GenBank/DDBJ whole genome shotgun (WGS) entry which is preliminary data.</text>
</comment>
<dbReference type="RefSeq" id="WP_290400474.1">
    <property type="nucleotide sequence ID" value="NZ_JAUHLN010000003.1"/>
</dbReference>
<proteinExistence type="predicted"/>
<feature type="coiled-coil region" evidence="1">
    <location>
        <begin position="33"/>
        <end position="67"/>
    </location>
</feature>